<keyword evidence="2" id="KW-1185">Reference proteome</keyword>
<sequence>MPVQRQTRLFYRGDQLQLALSELDSRTLVGITGMSLAEVRASGSESETALLGFDSLGSIGHAYSRHQSHVFAYTSFGHTTDGDARVLLGFAGQRRDAALGCYQLGNGYRSYSPVLMRFHSPDSWSPFARGGINAYAYCKGDPINTMDPSGHGRIGRFFGLSNSPQKDYKALAIKATEAHSATQEHNGWWDNPSAKRKDFKKASKLPENIEGAASARSNFEREQTGKLDIDGELRLVGIENLEMANTKMLERLKQLKSTVPARQPVVIEPLPTLATLTRKSS</sequence>
<protein>
    <submittedName>
        <fullName evidence="1">RHS repeat-associated core domain protein-containing protein</fullName>
    </submittedName>
</protein>
<proteinExistence type="predicted"/>
<dbReference type="OrthoDB" id="7033486at2"/>
<organism evidence="1 2">
    <name type="scientific">Pseudomonas reidholzensis</name>
    <dbReference type="NCBI Taxonomy" id="1785162"/>
    <lineage>
        <taxon>Bacteria</taxon>
        <taxon>Pseudomonadati</taxon>
        <taxon>Pseudomonadota</taxon>
        <taxon>Gammaproteobacteria</taxon>
        <taxon>Pseudomonadales</taxon>
        <taxon>Pseudomonadaceae</taxon>
        <taxon>Pseudomonas</taxon>
    </lineage>
</organism>
<dbReference type="PANTHER" id="PTHR32305">
    <property type="match status" value="1"/>
</dbReference>
<dbReference type="Gene3D" id="2.180.10.10">
    <property type="entry name" value="RHS repeat-associated core"/>
    <property type="match status" value="1"/>
</dbReference>
<dbReference type="EMBL" id="UNOZ01000013">
    <property type="protein sequence ID" value="SYX89778.1"/>
    <property type="molecule type" value="Genomic_DNA"/>
</dbReference>
<name>A0A383RTT2_9PSED</name>
<dbReference type="Proteomes" id="UP000263595">
    <property type="component" value="Unassembled WGS sequence"/>
</dbReference>
<dbReference type="InterPro" id="IPR022385">
    <property type="entry name" value="Rhs_assc_core"/>
</dbReference>
<evidence type="ECO:0000313" key="2">
    <source>
        <dbReference type="Proteomes" id="UP000263595"/>
    </source>
</evidence>
<gene>
    <name evidence="1" type="ORF">CCOS865_02038</name>
</gene>
<dbReference type="SUPFAM" id="SSF56399">
    <property type="entry name" value="ADP-ribosylation"/>
    <property type="match status" value="1"/>
</dbReference>
<dbReference type="NCBIfam" id="TIGR03696">
    <property type="entry name" value="Rhs_assc_core"/>
    <property type="match status" value="1"/>
</dbReference>
<accession>A0A383RTT2</accession>
<dbReference type="PANTHER" id="PTHR32305:SF15">
    <property type="entry name" value="PROTEIN RHSA-RELATED"/>
    <property type="match status" value="1"/>
</dbReference>
<dbReference type="RefSeq" id="WP_119140408.1">
    <property type="nucleotide sequence ID" value="NZ_CBCSFL010000005.1"/>
</dbReference>
<reference evidence="2" key="1">
    <citation type="submission" date="2018-08" db="EMBL/GenBank/DDBJ databases">
        <authorList>
            <person name="Blom J."/>
        </authorList>
    </citation>
    <scope>NUCLEOTIDE SEQUENCE [LARGE SCALE GENOMIC DNA]</scope>
    <source>
        <strain evidence="2">CCOS 865</strain>
    </source>
</reference>
<evidence type="ECO:0000313" key="1">
    <source>
        <dbReference type="EMBL" id="SYX89778.1"/>
    </source>
</evidence>
<dbReference type="InterPro" id="IPR050708">
    <property type="entry name" value="T6SS_VgrG/RHS"/>
</dbReference>
<dbReference type="AlphaFoldDB" id="A0A383RTT2"/>